<dbReference type="Proteomes" id="UP000186609">
    <property type="component" value="Chromosome"/>
</dbReference>
<dbReference type="Pfam" id="PF00698">
    <property type="entry name" value="Acyl_transf_1"/>
    <property type="match status" value="1"/>
</dbReference>
<evidence type="ECO:0000259" key="1">
    <source>
        <dbReference type="SMART" id="SM00827"/>
    </source>
</evidence>
<dbReference type="PANTHER" id="PTHR42681:SF6">
    <property type="entry name" value="BLL0263 PROTEIN"/>
    <property type="match status" value="1"/>
</dbReference>
<dbReference type="InterPro" id="IPR016036">
    <property type="entry name" value="Malonyl_transacylase_ACP-bd"/>
</dbReference>
<dbReference type="SUPFAM" id="SSF55048">
    <property type="entry name" value="Probable ACP-binding domain of malonyl-CoA ACP transacylase"/>
    <property type="match status" value="1"/>
</dbReference>
<sequence length="305" mass="32126">MSYAVLFPGQGSQHAAMLPWLEEEAPSALVLQAMAAMLGADWRQRLEDPDFLASNRVAQVLVTGVSLAAWAAVRAHLPAPPDIVAGYSVGELAAVACAGAFDAATALALAAQRAQAMDAAVQGLATGLLSVSGPNQAARDRLLAEWRVETAIRIAPGHVILAGEAATLQAVARLLADEGAHCTPLPIRVASHSSWMRAAATAFAQTLADVAWRPLQCAVAANATGSALRRPQPLCEALSRQIDHTVAWDACLETVAERRVERVIEIGPGRALGAMWAHQHPDVPVRSLEDFRSARSAADWVQQAA</sequence>
<dbReference type="Gene3D" id="3.30.70.250">
    <property type="entry name" value="Malonyl-CoA ACP transacylase, ACP-binding"/>
    <property type="match status" value="1"/>
</dbReference>
<dbReference type="PANTHER" id="PTHR42681">
    <property type="entry name" value="MALONYL-COA-ACYL CARRIER PROTEIN TRANSACYLASE, MITOCHONDRIAL"/>
    <property type="match status" value="1"/>
</dbReference>
<evidence type="ECO:0000313" key="3">
    <source>
        <dbReference type="Proteomes" id="UP000186609"/>
    </source>
</evidence>
<name>A0A1P8JUW8_9BURK</name>
<dbReference type="GO" id="GO:0006633">
    <property type="term" value="P:fatty acid biosynthetic process"/>
    <property type="evidence" value="ECO:0007669"/>
    <property type="project" value="TreeGrafter"/>
</dbReference>
<reference evidence="2 3" key="1">
    <citation type="submission" date="2017-01" db="EMBL/GenBank/DDBJ databases">
        <authorList>
            <person name="Mah S.A."/>
            <person name="Swanson W.J."/>
            <person name="Moy G.W."/>
            <person name="Vacquier V.D."/>
        </authorList>
    </citation>
    <scope>NUCLEOTIDE SEQUENCE [LARGE SCALE GENOMIC DNA]</scope>
    <source>
        <strain evidence="2 3">DCY110</strain>
    </source>
</reference>
<dbReference type="Gene3D" id="3.40.366.10">
    <property type="entry name" value="Malonyl-Coenzyme A Acyl Carrier Protein, domain 2"/>
    <property type="match status" value="1"/>
</dbReference>
<dbReference type="GO" id="GO:0004314">
    <property type="term" value="F:[acyl-carrier-protein] S-malonyltransferase activity"/>
    <property type="evidence" value="ECO:0007669"/>
    <property type="project" value="TreeGrafter"/>
</dbReference>
<evidence type="ECO:0000313" key="2">
    <source>
        <dbReference type="EMBL" id="APW37547.1"/>
    </source>
</evidence>
<protein>
    <recommendedName>
        <fullName evidence="1">Malonyl-CoA:ACP transacylase (MAT) domain-containing protein</fullName>
    </recommendedName>
</protein>
<feature type="domain" description="Malonyl-CoA:ACP transacylase (MAT)" evidence="1">
    <location>
        <begin position="6"/>
        <end position="300"/>
    </location>
</feature>
<gene>
    <name evidence="2" type="ORF">RD110_10420</name>
</gene>
<dbReference type="InterPro" id="IPR001227">
    <property type="entry name" value="Ac_transferase_dom_sf"/>
</dbReference>
<dbReference type="InterPro" id="IPR014043">
    <property type="entry name" value="Acyl_transferase_dom"/>
</dbReference>
<dbReference type="OrthoDB" id="9808564at2"/>
<dbReference type="SUPFAM" id="SSF52151">
    <property type="entry name" value="FabD/lysophospholipase-like"/>
    <property type="match status" value="1"/>
</dbReference>
<dbReference type="RefSeq" id="WP_076199169.1">
    <property type="nucleotide sequence ID" value="NZ_CP019236.1"/>
</dbReference>
<dbReference type="KEGG" id="rhy:RD110_10420"/>
<accession>A0A1P8JUW8</accession>
<keyword evidence="3" id="KW-1185">Reference proteome</keyword>
<dbReference type="AlphaFoldDB" id="A0A1P8JUW8"/>
<proteinExistence type="predicted"/>
<dbReference type="STRING" id="1842727.RD110_10420"/>
<dbReference type="InterPro" id="IPR016035">
    <property type="entry name" value="Acyl_Trfase/lysoPLipase"/>
</dbReference>
<dbReference type="InterPro" id="IPR050858">
    <property type="entry name" value="Mal-CoA-ACP_Trans/PKS_FabD"/>
</dbReference>
<organism evidence="2 3">
    <name type="scientific">Rhodoferax koreensis</name>
    <dbReference type="NCBI Taxonomy" id="1842727"/>
    <lineage>
        <taxon>Bacteria</taxon>
        <taxon>Pseudomonadati</taxon>
        <taxon>Pseudomonadota</taxon>
        <taxon>Betaproteobacteria</taxon>
        <taxon>Burkholderiales</taxon>
        <taxon>Comamonadaceae</taxon>
        <taxon>Rhodoferax</taxon>
    </lineage>
</organism>
<dbReference type="SMART" id="SM00827">
    <property type="entry name" value="PKS_AT"/>
    <property type="match status" value="1"/>
</dbReference>
<dbReference type="EMBL" id="CP019236">
    <property type="protein sequence ID" value="APW37547.1"/>
    <property type="molecule type" value="Genomic_DNA"/>
</dbReference>
<dbReference type="GO" id="GO:0005829">
    <property type="term" value="C:cytosol"/>
    <property type="evidence" value="ECO:0007669"/>
    <property type="project" value="TreeGrafter"/>
</dbReference>